<dbReference type="EMBL" id="JYJG01000040">
    <property type="protein sequence ID" value="KJK51311.1"/>
    <property type="molecule type" value="Genomic_DNA"/>
</dbReference>
<keyword evidence="2" id="KW-1185">Reference proteome</keyword>
<sequence length="152" mass="17380">MTFVPADFTVPPVLTTPSFHLEPLGPQHNERDHEAWTTSTGHIRSTPGFDTWTWPPAEGMSLERNLADLRRHADDFTQRKGFTYSVLDGDEVIGCVYIYPARDDHTVARVHSWVRADRADLDKPLHDAVSAWLRQDWPFAEVRYAPRPSTGR</sequence>
<name>A0A0F0H8W4_LENAE</name>
<evidence type="ECO:0000313" key="2">
    <source>
        <dbReference type="Proteomes" id="UP000033393"/>
    </source>
</evidence>
<dbReference type="SUPFAM" id="SSF55729">
    <property type="entry name" value="Acyl-CoA N-acyltransferases (Nat)"/>
    <property type="match status" value="1"/>
</dbReference>
<comment type="caution">
    <text evidence="1">The sequence shown here is derived from an EMBL/GenBank/DDBJ whole genome shotgun (WGS) entry which is preliminary data.</text>
</comment>
<accession>A0A0F0H8W4</accession>
<gene>
    <name evidence="1" type="ORF">UK23_07395</name>
</gene>
<dbReference type="PATRIC" id="fig|68170.10.peg.7584"/>
<proteinExistence type="predicted"/>
<dbReference type="AlphaFoldDB" id="A0A0F0H8W4"/>
<protein>
    <submittedName>
        <fullName evidence="1">Twin-arginine translocation pathway signal protein</fullName>
    </submittedName>
</protein>
<evidence type="ECO:0000313" key="1">
    <source>
        <dbReference type="EMBL" id="KJK51311.1"/>
    </source>
</evidence>
<dbReference type="Gene3D" id="3.40.630.30">
    <property type="match status" value="1"/>
</dbReference>
<dbReference type="RefSeq" id="WP_045310627.1">
    <property type="nucleotide sequence ID" value="NZ_JYJG01000040.1"/>
</dbReference>
<dbReference type="InterPro" id="IPR016181">
    <property type="entry name" value="Acyl_CoA_acyltransferase"/>
</dbReference>
<dbReference type="OrthoDB" id="3774915at2"/>
<organism evidence="1 2">
    <name type="scientific">Lentzea aerocolonigenes</name>
    <name type="common">Lechevalieria aerocolonigenes</name>
    <name type="synonym">Saccharothrix aerocolonigenes</name>
    <dbReference type="NCBI Taxonomy" id="68170"/>
    <lineage>
        <taxon>Bacteria</taxon>
        <taxon>Bacillati</taxon>
        <taxon>Actinomycetota</taxon>
        <taxon>Actinomycetes</taxon>
        <taxon>Pseudonocardiales</taxon>
        <taxon>Pseudonocardiaceae</taxon>
        <taxon>Lentzea</taxon>
    </lineage>
</organism>
<dbReference type="Proteomes" id="UP000033393">
    <property type="component" value="Unassembled WGS sequence"/>
</dbReference>
<reference evidence="1 2" key="1">
    <citation type="submission" date="2015-02" db="EMBL/GenBank/DDBJ databases">
        <authorList>
            <person name="Ju K.-S."/>
            <person name="Doroghazi J.R."/>
            <person name="Metcalf W."/>
        </authorList>
    </citation>
    <scope>NUCLEOTIDE SEQUENCE [LARGE SCALE GENOMIC DNA]</scope>
    <source>
        <strain evidence="1 2">NRRL B-16140</strain>
    </source>
</reference>